<feature type="domain" description="CBM6" evidence="7">
    <location>
        <begin position="345"/>
        <end position="466"/>
    </location>
</feature>
<feature type="chain" id="PRO_5047329116" evidence="6">
    <location>
        <begin position="27"/>
        <end position="473"/>
    </location>
</feature>
<protein>
    <submittedName>
        <fullName evidence="8">Family 43 glycosylhydrolase</fullName>
    </submittedName>
</protein>
<accession>A0ABS2H8T4</accession>
<evidence type="ECO:0000256" key="6">
    <source>
        <dbReference type="SAM" id="SignalP"/>
    </source>
</evidence>
<dbReference type="InterPro" id="IPR008979">
    <property type="entry name" value="Galactose-bd-like_sf"/>
</dbReference>
<name>A0ABS2H8T4_9BACL</name>
<evidence type="ECO:0000256" key="5">
    <source>
        <dbReference type="RuleBase" id="RU361187"/>
    </source>
</evidence>
<dbReference type="EMBL" id="JADCNN020000012">
    <property type="protein sequence ID" value="MBM6996808.1"/>
    <property type="molecule type" value="Genomic_DNA"/>
</dbReference>
<feature type="signal peptide" evidence="6">
    <location>
        <begin position="1"/>
        <end position="26"/>
    </location>
</feature>
<evidence type="ECO:0000313" key="8">
    <source>
        <dbReference type="EMBL" id="MBM6996808.1"/>
    </source>
</evidence>
<dbReference type="InterPro" id="IPR023296">
    <property type="entry name" value="Glyco_hydro_beta-prop_sf"/>
</dbReference>
<keyword evidence="9" id="KW-1185">Reference proteome</keyword>
<proteinExistence type="inferred from homology"/>
<dbReference type="PANTHER" id="PTHR43817:SF1">
    <property type="entry name" value="HYDROLASE, FAMILY 43, PUTATIVE (AFU_ORTHOLOGUE AFUA_3G01660)-RELATED"/>
    <property type="match status" value="1"/>
</dbReference>
<dbReference type="InterPro" id="IPR006710">
    <property type="entry name" value="Glyco_hydro_43"/>
</dbReference>
<dbReference type="PROSITE" id="PS51175">
    <property type="entry name" value="CBM6"/>
    <property type="match status" value="1"/>
</dbReference>
<evidence type="ECO:0000256" key="2">
    <source>
        <dbReference type="ARBA" id="ARBA00022729"/>
    </source>
</evidence>
<evidence type="ECO:0000256" key="4">
    <source>
        <dbReference type="ARBA" id="ARBA00023295"/>
    </source>
</evidence>
<comment type="caution">
    <text evidence="8">The sequence shown here is derived from an EMBL/GenBank/DDBJ whole genome shotgun (WGS) entry which is preliminary data.</text>
</comment>
<dbReference type="Gene3D" id="2.115.10.20">
    <property type="entry name" value="Glycosyl hydrolase domain, family 43"/>
    <property type="match status" value="1"/>
</dbReference>
<dbReference type="InterPro" id="IPR005084">
    <property type="entry name" value="CBM6"/>
</dbReference>
<dbReference type="SUPFAM" id="SSF75005">
    <property type="entry name" value="Arabinanase/levansucrase/invertase"/>
    <property type="match status" value="1"/>
</dbReference>
<dbReference type="SUPFAM" id="SSF49785">
    <property type="entry name" value="Galactose-binding domain-like"/>
    <property type="match status" value="1"/>
</dbReference>
<comment type="similarity">
    <text evidence="1 5">Belongs to the glycosyl hydrolase 43 family.</text>
</comment>
<evidence type="ECO:0000256" key="3">
    <source>
        <dbReference type="ARBA" id="ARBA00022801"/>
    </source>
</evidence>
<dbReference type="Pfam" id="PF03422">
    <property type="entry name" value="CBM_6"/>
    <property type="match status" value="1"/>
</dbReference>
<keyword evidence="2 6" id="KW-0732">Signal</keyword>
<dbReference type="CDD" id="cd18820">
    <property type="entry name" value="GH43_LbAraf43-like"/>
    <property type="match status" value="1"/>
</dbReference>
<gene>
    <name evidence="8" type="ORF">IM700_014220</name>
</gene>
<keyword evidence="3 5" id="KW-0378">Hydrolase</keyword>
<reference evidence="8 9" key="1">
    <citation type="submission" date="2021-01" db="EMBL/GenBank/DDBJ databases">
        <title>Paenibacillus sp.nov. isolated from the rhizosphere soil of tomato plant.</title>
        <authorList>
            <person name="Thin K.K."/>
            <person name="Zhang X."/>
            <person name="He S."/>
        </authorList>
    </citation>
    <scope>NUCLEOTIDE SEQUENCE [LARGE SCALE GENOMIC DNA]</scope>
    <source>
        <strain evidence="8 9">DXFW5</strain>
    </source>
</reference>
<dbReference type="Gene3D" id="2.60.120.260">
    <property type="entry name" value="Galactose-binding domain-like"/>
    <property type="match status" value="1"/>
</dbReference>
<dbReference type="RefSeq" id="WP_193417867.1">
    <property type="nucleotide sequence ID" value="NZ_JADCNN020000012.1"/>
</dbReference>
<evidence type="ECO:0000256" key="1">
    <source>
        <dbReference type="ARBA" id="ARBA00009865"/>
    </source>
</evidence>
<sequence>MRMEKGRFGKALLPAICLFLISQVGCTVSGTGGAKQGDFNNVLMQDGADPWVYKHTDGYYYFTKTTGSDVTVWKSASLTGVDAAPRRVIPTGGHGIWAPELHYIEGAWYIYYAMDDGDNVNHRMYVMENPSPDPTQGVWKQKGQITDSTNRWAIDGTVLQLDGQLYLIWSGWEGDVNVSQNLYIAHMSNPWTIDSERVEIARPTYAWETNHSPRVNEGPQVAVRNGTLNLVYSASGSWTNDYCLGLITAEVGSDLLNPDSWHKRDEPIFVSGNGLYGPGHHSFTTSPDGTEDWIVYHVAKYKDAGWNREVRAQSFTWNEDNTPNLGVPVDPNVPLTLPSGEVDRTRYEGETGMFGAGVSALTSPSSSGGKAVGRFESEDGYAEYSVQATAGEYILLARTANGSAAGEVSYVELTVNSESPVTLAVLPKGWENWGLSTARIQLKDGVNKLRFTKDRGEFELDSFDIMPLMVPKQ</sequence>
<evidence type="ECO:0000313" key="9">
    <source>
        <dbReference type="Proteomes" id="UP001516620"/>
    </source>
</evidence>
<organism evidence="8 9">
    <name type="scientific">Paenibacillus rhizolycopersici</name>
    <dbReference type="NCBI Taxonomy" id="2780073"/>
    <lineage>
        <taxon>Bacteria</taxon>
        <taxon>Bacillati</taxon>
        <taxon>Bacillota</taxon>
        <taxon>Bacilli</taxon>
        <taxon>Bacillales</taxon>
        <taxon>Paenibacillaceae</taxon>
        <taxon>Paenibacillus</taxon>
    </lineage>
</organism>
<evidence type="ECO:0000259" key="7">
    <source>
        <dbReference type="PROSITE" id="PS51175"/>
    </source>
</evidence>
<keyword evidence="4 5" id="KW-0326">Glycosidase</keyword>
<dbReference type="Pfam" id="PF04616">
    <property type="entry name" value="Glyco_hydro_43"/>
    <property type="match status" value="1"/>
</dbReference>
<dbReference type="Proteomes" id="UP001516620">
    <property type="component" value="Unassembled WGS sequence"/>
</dbReference>
<dbReference type="PANTHER" id="PTHR43817">
    <property type="entry name" value="GLYCOSYL HYDROLASE"/>
    <property type="match status" value="1"/>
</dbReference>